<accession>A0ABR1B995</accession>
<feature type="compositionally biased region" description="Basic and acidic residues" evidence="1">
    <location>
        <begin position="84"/>
        <end position="99"/>
    </location>
</feature>
<organism evidence="2 3">
    <name type="scientific">Polyplax serrata</name>
    <name type="common">Common mouse louse</name>
    <dbReference type="NCBI Taxonomy" id="468196"/>
    <lineage>
        <taxon>Eukaryota</taxon>
        <taxon>Metazoa</taxon>
        <taxon>Ecdysozoa</taxon>
        <taxon>Arthropoda</taxon>
        <taxon>Hexapoda</taxon>
        <taxon>Insecta</taxon>
        <taxon>Pterygota</taxon>
        <taxon>Neoptera</taxon>
        <taxon>Paraneoptera</taxon>
        <taxon>Psocodea</taxon>
        <taxon>Troctomorpha</taxon>
        <taxon>Phthiraptera</taxon>
        <taxon>Anoplura</taxon>
        <taxon>Polyplacidae</taxon>
        <taxon>Polyplax</taxon>
    </lineage>
</organism>
<feature type="region of interest" description="Disordered" evidence="1">
    <location>
        <begin position="84"/>
        <end position="117"/>
    </location>
</feature>
<feature type="region of interest" description="Disordered" evidence="1">
    <location>
        <begin position="31"/>
        <end position="51"/>
    </location>
</feature>
<gene>
    <name evidence="2" type="ORF">RUM44_008691</name>
</gene>
<protein>
    <submittedName>
        <fullName evidence="2">Uncharacterized protein</fullName>
    </submittedName>
</protein>
<comment type="caution">
    <text evidence="2">The sequence shown here is derived from an EMBL/GenBank/DDBJ whole genome shotgun (WGS) entry which is preliminary data.</text>
</comment>
<evidence type="ECO:0000313" key="2">
    <source>
        <dbReference type="EMBL" id="KAK6638262.1"/>
    </source>
</evidence>
<dbReference type="EMBL" id="JAWJWF010000002">
    <property type="protein sequence ID" value="KAK6638262.1"/>
    <property type="molecule type" value="Genomic_DNA"/>
</dbReference>
<name>A0ABR1B995_POLSC</name>
<reference evidence="2 3" key="1">
    <citation type="submission" date="2023-09" db="EMBL/GenBank/DDBJ databases">
        <title>Genomes of two closely related lineages of the louse Polyplax serrata with different host specificities.</title>
        <authorList>
            <person name="Martinu J."/>
            <person name="Tarabai H."/>
            <person name="Stefka J."/>
            <person name="Hypsa V."/>
        </authorList>
    </citation>
    <scope>NUCLEOTIDE SEQUENCE [LARGE SCALE GENOMIC DNA]</scope>
    <source>
        <strain evidence="2">98ZLc_SE</strain>
    </source>
</reference>
<proteinExistence type="predicted"/>
<sequence length="132" mass="14800">MSTQGNTLSACNGGATGLLKDIQRRLSNSGILPVFRPDTPNTGNESTLVVPSNKPMKLKNMATGAESYDSLHNTSDHESNFLDTERRFPLQSEEKRETDPVQSKGKYRKEKVKREEVRIDHSKSGKICIYKM</sequence>
<feature type="compositionally biased region" description="Polar residues" evidence="1">
    <location>
        <begin position="39"/>
        <end position="50"/>
    </location>
</feature>
<dbReference type="Proteomes" id="UP001359485">
    <property type="component" value="Unassembled WGS sequence"/>
</dbReference>
<evidence type="ECO:0000313" key="3">
    <source>
        <dbReference type="Proteomes" id="UP001359485"/>
    </source>
</evidence>
<evidence type="ECO:0000256" key="1">
    <source>
        <dbReference type="SAM" id="MobiDB-lite"/>
    </source>
</evidence>
<keyword evidence="3" id="KW-1185">Reference proteome</keyword>